<keyword evidence="2" id="KW-0732">Signal</keyword>
<dbReference type="KEGG" id="gai:IMCC3135_33095"/>
<evidence type="ECO:0000313" key="3">
    <source>
        <dbReference type="EMBL" id="ASJ76663.1"/>
    </source>
</evidence>
<dbReference type="AlphaFoldDB" id="A0A2Z2NZH0"/>
<sequence length="457" mass="48639">MSRPVTVAATRPISLIAFAAGALFMSSMVSAQDRTPSPFVSMDEIGSADEQIEVFLSERGWVRGECSCNPAGGTLVVAEADIAVSADQIRFSEARLMATEEAYLTAVGIFARQDSVEIVKESTKTFMKDDLPQEIEQEDNLDALLSAVSTRLATASVAQLDKLISSLGGDTSNLPQLSLSAKRKRLHDEMLVESLSRASARMAGVGIFGVIEQTGGDGVLSNGSVNVVVVRAPGFEDLGRQLRSGESNAALGMPVDSIRKKLAGHMAARTPMLGYFGVQPVKDAEGRYGLISFGMGAPQLVRSMDQDDMRAEYDMARMSAELMADGWLAQFASLAVTADRSEVRRTLKQKIDVMEGDGFIHKASSTDVGKLLSDVTRSISKANIRGIQTIGSWSADAPDTGHPYLGVVKYWSPAMAASAESLSDAYRNGTRPTVPAAAKPAAAPAKSNRSTGAFGEW</sequence>
<proteinExistence type="predicted"/>
<keyword evidence="4" id="KW-1185">Reference proteome</keyword>
<name>A0A2Z2NZH0_9GAMM</name>
<organism evidence="3 4">
    <name type="scientific">Granulosicoccus antarcticus IMCC3135</name>
    <dbReference type="NCBI Taxonomy" id="1192854"/>
    <lineage>
        <taxon>Bacteria</taxon>
        <taxon>Pseudomonadati</taxon>
        <taxon>Pseudomonadota</taxon>
        <taxon>Gammaproteobacteria</taxon>
        <taxon>Chromatiales</taxon>
        <taxon>Granulosicoccaceae</taxon>
        <taxon>Granulosicoccus</taxon>
    </lineage>
</organism>
<evidence type="ECO:0000256" key="2">
    <source>
        <dbReference type="SAM" id="SignalP"/>
    </source>
</evidence>
<dbReference type="EMBL" id="CP018632">
    <property type="protein sequence ID" value="ASJ76663.1"/>
    <property type="molecule type" value="Genomic_DNA"/>
</dbReference>
<evidence type="ECO:0000256" key="1">
    <source>
        <dbReference type="SAM" id="MobiDB-lite"/>
    </source>
</evidence>
<dbReference type="OrthoDB" id="6347676at2"/>
<dbReference type="Proteomes" id="UP000250079">
    <property type="component" value="Chromosome"/>
</dbReference>
<feature type="signal peptide" evidence="2">
    <location>
        <begin position="1"/>
        <end position="31"/>
    </location>
</feature>
<evidence type="ECO:0000313" key="4">
    <source>
        <dbReference type="Proteomes" id="UP000250079"/>
    </source>
</evidence>
<gene>
    <name evidence="3" type="ORF">IMCC3135_33095</name>
</gene>
<feature type="chain" id="PRO_5016321887" evidence="2">
    <location>
        <begin position="32"/>
        <end position="457"/>
    </location>
</feature>
<protein>
    <submittedName>
        <fullName evidence="3">Uncharacterized protein</fullName>
    </submittedName>
</protein>
<feature type="compositionally biased region" description="Low complexity" evidence="1">
    <location>
        <begin position="435"/>
        <end position="446"/>
    </location>
</feature>
<dbReference type="RefSeq" id="WP_088921414.1">
    <property type="nucleotide sequence ID" value="NZ_CP018632.1"/>
</dbReference>
<reference evidence="3 4" key="1">
    <citation type="submission" date="2016-12" db="EMBL/GenBank/DDBJ databases">
        <authorList>
            <person name="Song W.-J."/>
            <person name="Kurnit D.M."/>
        </authorList>
    </citation>
    <scope>NUCLEOTIDE SEQUENCE [LARGE SCALE GENOMIC DNA]</scope>
    <source>
        <strain evidence="3 4">IMCC3135</strain>
    </source>
</reference>
<accession>A0A2Z2NZH0</accession>
<feature type="region of interest" description="Disordered" evidence="1">
    <location>
        <begin position="430"/>
        <end position="457"/>
    </location>
</feature>